<protein>
    <submittedName>
        <fullName evidence="1">Type IA DNA topoisomerase</fullName>
    </submittedName>
</protein>
<organism evidence="1 2">
    <name type="scientific">Xylella fastidiosa subsp. multiplex</name>
    <dbReference type="NCBI Taxonomy" id="644357"/>
    <lineage>
        <taxon>Bacteria</taxon>
        <taxon>Pseudomonadati</taxon>
        <taxon>Pseudomonadota</taxon>
        <taxon>Gammaproteobacteria</taxon>
        <taxon>Lysobacterales</taxon>
        <taxon>Lysobacteraceae</taxon>
        <taxon>Xylella</taxon>
    </lineage>
</organism>
<evidence type="ECO:0000313" key="1">
    <source>
        <dbReference type="EMBL" id="MRU22672.1"/>
    </source>
</evidence>
<sequence length="51" mass="5552">SISDAEILISKGKTGVLAGFVSKSKRKFSAMLKLDEASTGNVTFEFEDRKN</sequence>
<feature type="non-terminal residue" evidence="1">
    <location>
        <position position="1"/>
    </location>
</feature>
<dbReference type="AlphaFoldDB" id="A0A9Q4MHB0"/>
<comment type="caution">
    <text evidence="1">The sequence shown here is derived from an EMBL/GenBank/DDBJ whole genome shotgun (WGS) entry which is preliminary data.</text>
</comment>
<dbReference type="EMBL" id="VDCJ01000169">
    <property type="protein sequence ID" value="MRU22672.1"/>
    <property type="molecule type" value="Genomic_DNA"/>
</dbReference>
<reference evidence="1" key="1">
    <citation type="submission" date="2019-05" db="EMBL/GenBank/DDBJ databases">
        <authorList>
            <person name="Castillo A."/>
            <person name="Giampetruzzi A."/>
            <person name="Landa B."/>
            <person name="Saponari M."/>
            <person name="Almeida R.P.P."/>
            <person name="Moralejo E."/>
            <person name="Marco-Noales E."/>
            <person name="Velasco-Amo M.P."/>
            <person name="Roman-Ecija M."/>
            <person name="Navarro I."/>
            <person name="Monterde A."/>
            <person name="Barbe S."/>
        </authorList>
    </citation>
    <scope>NUCLEOTIDE SEQUENCE</scope>
    <source>
        <strain evidence="1">XYL1981</strain>
    </source>
</reference>
<evidence type="ECO:0000313" key="2">
    <source>
        <dbReference type="Proteomes" id="UP000474061"/>
    </source>
</evidence>
<accession>A0A9Q4MHB0</accession>
<name>A0A9Q4MHB0_XYLFS</name>
<dbReference type="InterPro" id="IPR025589">
    <property type="entry name" value="Toprim_C_rpt"/>
</dbReference>
<dbReference type="Pfam" id="PF13342">
    <property type="entry name" value="Toprim_Crpt"/>
    <property type="match status" value="1"/>
</dbReference>
<dbReference type="Proteomes" id="UP000474061">
    <property type="component" value="Unassembled WGS sequence"/>
</dbReference>
<reference evidence="1" key="2">
    <citation type="journal article" date="2020" name="Appl. Environ. Microbiol.">
        <title>Multiple intercontinental introductions associated with the emergence of a plant pathogen in Europe.</title>
        <authorList>
            <person name="Landa B.B."/>
            <person name="Castillo A.I."/>
            <person name="Giampetruzzi A."/>
            <person name="Kahn A."/>
            <person name="Roman-Ecija M."/>
            <person name="Velasco-Amo M.P."/>
            <person name="Navas-Cortes J.A."/>
            <person name="Marco-Noales E."/>
            <person name="Barbe S."/>
            <person name="Moralejo E."/>
            <person name="Coletta-Filho H.D."/>
            <person name="Saldarelli P."/>
            <person name="Saponari M."/>
            <person name="Almeida R.P.P."/>
        </authorList>
    </citation>
    <scope>NUCLEOTIDE SEQUENCE</scope>
    <source>
        <strain evidence="1">XYL1981</strain>
    </source>
</reference>
<gene>
    <name evidence="1" type="ORF">FG476_00715</name>
</gene>
<proteinExistence type="predicted"/>